<keyword evidence="6" id="KW-1185">Reference proteome</keyword>
<evidence type="ECO:0000313" key="6">
    <source>
        <dbReference type="Proteomes" id="UP000694560"/>
    </source>
</evidence>
<sequence>MFYLEHPNQKITCPDIDGFYPASVTPTVKWYLNCTSVDGFYERYPQGPRLVIGIVRSAYKGNYTCIVTFKDHGRTYNLTRTIKMKVVGSPNKALPPQFTSPNEKVVYELEAGDDLILPCEVFFTFLKDSRTEVWWTIDGKNEITRDFEDKTLIRTLTVAKATAEDLKRNYTCYARNAKGEERSQAVVRLKGTRAGQARAGSSFGPW</sequence>
<dbReference type="PROSITE" id="PS50835">
    <property type="entry name" value="IG_LIKE"/>
    <property type="match status" value="1"/>
</dbReference>
<dbReference type="Gene3D" id="2.60.40.10">
    <property type="entry name" value="Immunoglobulins"/>
    <property type="match status" value="2"/>
</dbReference>
<dbReference type="SUPFAM" id="SSF48726">
    <property type="entry name" value="Immunoglobulin"/>
    <property type="match status" value="2"/>
</dbReference>
<protein>
    <submittedName>
        <fullName evidence="5">Interleukin 1 receptor accessory protein</fullName>
    </submittedName>
</protein>
<dbReference type="Proteomes" id="UP000694560">
    <property type="component" value="Unplaced"/>
</dbReference>
<dbReference type="Pfam" id="PF13927">
    <property type="entry name" value="Ig_3"/>
    <property type="match status" value="1"/>
</dbReference>
<evidence type="ECO:0000256" key="3">
    <source>
        <dbReference type="ARBA" id="ARBA00023319"/>
    </source>
</evidence>
<dbReference type="InterPro" id="IPR036179">
    <property type="entry name" value="Ig-like_dom_sf"/>
</dbReference>
<evidence type="ECO:0000256" key="1">
    <source>
        <dbReference type="ARBA" id="ARBA00023157"/>
    </source>
</evidence>
<dbReference type="FunFam" id="2.60.40.10:FF:000634">
    <property type="entry name" value="Interleukin 1 receptor accessory protein"/>
    <property type="match status" value="1"/>
</dbReference>
<feature type="domain" description="Ig-like" evidence="4">
    <location>
        <begin position="96"/>
        <end position="188"/>
    </location>
</feature>
<dbReference type="SMART" id="SM00409">
    <property type="entry name" value="IG"/>
    <property type="match status" value="2"/>
</dbReference>
<dbReference type="AlphaFoldDB" id="A0A8C5TZJ5"/>
<dbReference type="Ensembl" id="ENSMCST00000015070.1">
    <property type="protein sequence ID" value="ENSMCSP00000014697.1"/>
    <property type="gene ID" value="ENSMCSG00000010346.1"/>
</dbReference>
<keyword evidence="3" id="KW-0393">Immunoglobulin domain</keyword>
<dbReference type="InterPro" id="IPR013783">
    <property type="entry name" value="Ig-like_fold"/>
</dbReference>
<evidence type="ECO:0000259" key="4">
    <source>
        <dbReference type="PROSITE" id="PS50835"/>
    </source>
</evidence>
<dbReference type="PANTHER" id="PTHR11890">
    <property type="entry name" value="INTERLEUKIN-1 RECEPTOR FAMILY MEMBER"/>
    <property type="match status" value="1"/>
</dbReference>
<dbReference type="InterPro" id="IPR003599">
    <property type="entry name" value="Ig_sub"/>
</dbReference>
<reference evidence="5" key="1">
    <citation type="submission" date="2025-08" db="UniProtKB">
        <authorList>
            <consortium name="Ensembl"/>
        </authorList>
    </citation>
    <scope>IDENTIFICATION</scope>
</reference>
<dbReference type="InterPro" id="IPR007110">
    <property type="entry name" value="Ig-like_dom"/>
</dbReference>
<name>A0A8C5TZJ5_9PASS</name>
<accession>A0A8C5TZJ5</accession>
<evidence type="ECO:0000313" key="5">
    <source>
        <dbReference type="Ensembl" id="ENSMCSP00000014697.1"/>
    </source>
</evidence>
<keyword evidence="2" id="KW-0325">Glycoprotein</keyword>
<proteinExistence type="predicted"/>
<organism evidence="5 6">
    <name type="scientific">Malurus cyaneus samueli</name>
    <dbReference type="NCBI Taxonomy" id="2593467"/>
    <lineage>
        <taxon>Eukaryota</taxon>
        <taxon>Metazoa</taxon>
        <taxon>Chordata</taxon>
        <taxon>Craniata</taxon>
        <taxon>Vertebrata</taxon>
        <taxon>Euteleostomi</taxon>
        <taxon>Archelosauria</taxon>
        <taxon>Archosauria</taxon>
        <taxon>Dinosauria</taxon>
        <taxon>Saurischia</taxon>
        <taxon>Theropoda</taxon>
        <taxon>Coelurosauria</taxon>
        <taxon>Aves</taxon>
        <taxon>Neognathae</taxon>
        <taxon>Neoaves</taxon>
        <taxon>Telluraves</taxon>
        <taxon>Australaves</taxon>
        <taxon>Passeriformes</taxon>
        <taxon>Meliphagoidea</taxon>
        <taxon>Maluridae</taxon>
        <taxon>Malurus</taxon>
    </lineage>
</organism>
<reference evidence="5" key="2">
    <citation type="submission" date="2025-09" db="UniProtKB">
        <authorList>
            <consortium name="Ensembl"/>
        </authorList>
    </citation>
    <scope>IDENTIFICATION</scope>
</reference>
<keyword evidence="1" id="KW-1015">Disulfide bond</keyword>
<evidence type="ECO:0000256" key="2">
    <source>
        <dbReference type="ARBA" id="ARBA00023180"/>
    </source>
</evidence>
<dbReference type="InterPro" id="IPR015621">
    <property type="entry name" value="IL-1_rcpt_fam"/>
</dbReference>
<dbReference type="PANTHER" id="PTHR11890:SF20">
    <property type="entry name" value="INTERLEUKIN-1 RECEPTOR ACCESSORY PROTEIN"/>
    <property type="match status" value="1"/>
</dbReference>